<dbReference type="RefSeq" id="WP_067426119.1">
    <property type="nucleotide sequence ID" value="NZ_CBCPID010000007.1"/>
</dbReference>
<dbReference type="AlphaFoldDB" id="A0A1B8H1D0"/>
<dbReference type="GO" id="GO:0008408">
    <property type="term" value="F:3'-5' exonuclease activity"/>
    <property type="evidence" value="ECO:0007669"/>
    <property type="project" value="InterPro"/>
</dbReference>
<dbReference type="InterPro" id="IPR036654">
    <property type="entry name" value="DNA_pol_III_psi_sf"/>
</dbReference>
<keyword evidence="1" id="KW-0548">Nucleotidyltransferase</keyword>
<evidence type="ECO:0000313" key="3">
    <source>
        <dbReference type="Proteomes" id="UP000092247"/>
    </source>
</evidence>
<dbReference type="EMBL" id="LZEX01000044">
    <property type="protein sequence ID" value="OBU02897.1"/>
    <property type="molecule type" value="Genomic_DNA"/>
</dbReference>
<dbReference type="Proteomes" id="UP000092247">
    <property type="component" value="Unassembled WGS sequence"/>
</dbReference>
<name>A0A1B8H1D0_9GAMM</name>
<dbReference type="PIRSF" id="PIRSF029225">
    <property type="entry name" value="DNA_pol_III_psi"/>
    <property type="match status" value="1"/>
</dbReference>
<comment type="function">
    <text evidence="1">Part of the beta sliding clamp loading complex, which hydrolyzes ATP to load the beta clamp onto primed DNA to form the DNA replication pre-initiation complex. DNA polymerase III is a complex, multichain enzyme responsible for most of the replicative synthesis in bacteria. This DNA polymerase also exhibits 3' to 5' exonuclease activity.</text>
</comment>
<dbReference type="InterPro" id="IPR004615">
    <property type="entry name" value="DNA_pol_III_psi"/>
</dbReference>
<evidence type="ECO:0000256" key="1">
    <source>
        <dbReference type="PIRNR" id="PIRNR029225"/>
    </source>
</evidence>
<dbReference type="SUPFAM" id="SSF102220">
    <property type="entry name" value="DNA polymerase III psi subunit"/>
    <property type="match status" value="1"/>
</dbReference>
<keyword evidence="1" id="KW-0808">Transferase</keyword>
<accession>A0A1B8H1D0</accession>
<proteinExistence type="predicted"/>
<reference evidence="2 3" key="1">
    <citation type="submission" date="2016-06" db="EMBL/GenBank/DDBJ databases">
        <authorList>
            <person name="Kjaerup R.B."/>
            <person name="Dalgaard T.S."/>
            <person name="Juul-Madsen H.R."/>
        </authorList>
    </citation>
    <scope>NUCLEOTIDE SEQUENCE [LARGE SCALE GENOMIC DNA]</scope>
    <source>
        <strain evidence="2 3">GCSL-Mp3</strain>
    </source>
</reference>
<dbReference type="GO" id="GO:0003887">
    <property type="term" value="F:DNA-directed DNA polymerase activity"/>
    <property type="evidence" value="ECO:0007669"/>
    <property type="project" value="UniProtKB-KW"/>
</dbReference>
<sequence length="135" mass="15313">MTRRDRMLAQMGITQWTLRQPQRLKGELSVQIPASARLLIITDEQTDLTCDLFSDIFRCLNITADDVYCIAPENIQSIPEQTSCLCWLPGVDADLPDTLPLLHTPSLANLYQDVQAKRGLWTQIYQYDQNITAAS</sequence>
<keyword evidence="1" id="KW-0235">DNA replication</keyword>
<dbReference type="STRING" id="368603.AYY16_15420"/>
<gene>
    <name evidence="2" type="ORF">AYY17_11375</name>
</gene>
<comment type="caution">
    <text evidence="2">The sequence shown here is derived from an EMBL/GenBank/DDBJ whole genome shotgun (WGS) entry which is preliminary data.</text>
</comment>
<keyword evidence="1" id="KW-0239">DNA-directed DNA polymerase</keyword>
<organism evidence="2 3">
    <name type="scientific">Morganella psychrotolerans</name>
    <dbReference type="NCBI Taxonomy" id="368603"/>
    <lineage>
        <taxon>Bacteria</taxon>
        <taxon>Pseudomonadati</taxon>
        <taxon>Pseudomonadota</taxon>
        <taxon>Gammaproteobacteria</taxon>
        <taxon>Enterobacterales</taxon>
        <taxon>Morganellaceae</taxon>
        <taxon>Morganella</taxon>
    </lineage>
</organism>
<evidence type="ECO:0000313" key="2">
    <source>
        <dbReference type="EMBL" id="OBU02897.1"/>
    </source>
</evidence>
<dbReference type="Pfam" id="PF03603">
    <property type="entry name" value="DNA_III_psi"/>
    <property type="match status" value="1"/>
</dbReference>
<dbReference type="GO" id="GO:0006260">
    <property type="term" value="P:DNA replication"/>
    <property type="evidence" value="ECO:0007669"/>
    <property type="project" value="UniProtKB-KW"/>
</dbReference>
<protein>
    <recommendedName>
        <fullName evidence="1">DNA polymerase III subunit psi</fullName>
    </recommendedName>
</protein>
<dbReference type="Gene3D" id="3.40.50.10220">
    <property type="entry name" value="DNA polymerase III, psi subunit"/>
    <property type="match status" value="1"/>
</dbReference>